<dbReference type="RefSeq" id="WP_096834024.1">
    <property type="nucleotide sequence ID" value="NZ_NXHG01000035.1"/>
</dbReference>
<evidence type="ECO:0000313" key="3">
    <source>
        <dbReference type="Proteomes" id="UP000217648"/>
    </source>
</evidence>
<proteinExistence type="predicted"/>
<gene>
    <name evidence="2" type="ORF">CP911_27285</name>
</gene>
<dbReference type="EMBL" id="NXHG01000035">
    <property type="protein sequence ID" value="PCM58471.1"/>
    <property type="molecule type" value="Genomic_DNA"/>
</dbReference>
<name>A0A2A5MC28_9ENTR</name>
<organism evidence="2 3">
    <name type="scientific">Klebsiella quasipneumoniae</name>
    <dbReference type="NCBI Taxonomy" id="1463165"/>
    <lineage>
        <taxon>Bacteria</taxon>
        <taxon>Pseudomonadati</taxon>
        <taxon>Pseudomonadota</taxon>
        <taxon>Gammaproteobacteria</taxon>
        <taxon>Enterobacterales</taxon>
        <taxon>Enterobacteriaceae</taxon>
        <taxon>Klebsiella/Raoultella group</taxon>
        <taxon>Klebsiella</taxon>
        <taxon>Klebsiella pneumoniae complex</taxon>
    </lineage>
</organism>
<dbReference type="InterPro" id="IPR057087">
    <property type="entry name" value="Gp12-like"/>
</dbReference>
<evidence type="ECO:0000313" key="2">
    <source>
        <dbReference type="EMBL" id="PCM58471.1"/>
    </source>
</evidence>
<dbReference type="NCBIfam" id="NF047498">
    <property type="entry name" value="LIC_12616_fam"/>
    <property type="match status" value="1"/>
</dbReference>
<dbReference type="Pfam" id="PF23961">
    <property type="entry name" value="Phage_tail_terminator_9"/>
    <property type="match status" value="1"/>
</dbReference>
<protein>
    <recommendedName>
        <fullName evidence="1">Phage neck terminator protein gp12-like domain-containing protein</fullName>
    </recommendedName>
</protein>
<reference evidence="2 3" key="1">
    <citation type="submission" date="2017-09" db="EMBL/GenBank/DDBJ databases">
        <title>Mdr eskape-Ghana.</title>
        <authorList>
            <person name="Agyepong N."/>
            <person name="Janice J."/>
            <person name="Samuelsen O."/>
            <person name="Owusu-Ofori A."/>
            <person name="Sundsfjord A."/>
            <person name="Essack S."/>
            <person name="Pedersen T."/>
        </authorList>
    </citation>
    <scope>NUCLEOTIDE SEQUENCE [LARGE SCALE GENOMIC DNA]</scope>
    <source>
        <strain evidence="2 3">46</strain>
    </source>
</reference>
<accession>A0A2A5MC28</accession>
<feature type="domain" description="Phage neck terminator protein gp12-like" evidence="1">
    <location>
        <begin position="22"/>
        <end position="182"/>
    </location>
</feature>
<evidence type="ECO:0000259" key="1">
    <source>
        <dbReference type="Pfam" id="PF23961"/>
    </source>
</evidence>
<dbReference type="AlphaFoldDB" id="A0A2A5MC28"/>
<sequence>MSNDSTEPGYLIPVGDAPDYDKELEKQLSRWVRGVTGIAVNLVLPRFTDPQSKIPPNGETWCGFNFSTLLRPGTPANVQVSEEQSEQWSWESIQVLFCFYGPGGSGMATRFRDGMFVDQNADTLRRISGLSLVSADDIRNLPELINNQWVRRYDLAVTLSRKNTRTYNVKSVVDPNVTIVTGD</sequence>
<dbReference type="Proteomes" id="UP000217648">
    <property type="component" value="Unassembled WGS sequence"/>
</dbReference>
<comment type="caution">
    <text evidence="2">The sequence shown here is derived from an EMBL/GenBank/DDBJ whole genome shotgun (WGS) entry which is preliminary data.</text>
</comment>